<proteinExistence type="predicted"/>
<dbReference type="Proteomes" id="UP001434883">
    <property type="component" value="Unassembled WGS sequence"/>
</dbReference>
<keyword evidence="4" id="KW-1185">Reference proteome</keyword>
<protein>
    <recommendedName>
        <fullName evidence="2">Vitellinogen beta-sheet shell domain-containing protein</fullName>
    </recommendedName>
</protein>
<evidence type="ECO:0000313" key="3">
    <source>
        <dbReference type="EMBL" id="MEQ2207416.1"/>
    </source>
</evidence>
<keyword evidence="1" id="KW-0325">Glycoprotein</keyword>
<dbReference type="InterPro" id="IPR015819">
    <property type="entry name" value="Lipid_transp_b-sht_shell"/>
</dbReference>
<sequence length="104" mass="11865">MKATTAYLNGSKPELKAKVQWNRISEYMAEIGKRIERYIPGVAFLYGFSQENERNPEQEVSATVVAAWTDSVEVKIKLPEKNCRTQMPARCLMHHCEQTTAANM</sequence>
<evidence type="ECO:0000259" key="2">
    <source>
        <dbReference type="SMART" id="SM01170"/>
    </source>
</evidence>
<dbReference type="SUPFAM" id="SSF56968">
    <property type="entry name" value="Lipovitellin-phosvitin complex, beta-sheet shell regions"/>
    <property type="match status" value="1"/>
</dbReference>
<reference evidence="3 4" key="1">
    <citation type="submission" date="2021-06" db="EMBL/GenBank/DDBJ databases">
        <authorList>
            <person name="Palmer J.M."/>
        </authorList>
    </citation>
    <scope>NUCLEOTIDE SEQUENCE [LARGE SCALE GENOMIC DNA]</scope>
    <source>
        <strain evidence="3 4">XC_2019</strain>
        <tissue evidence="3">Muscle</tissue>
    </source>
</reference>
<gene>
    <name evidence="3" type="ORF">XENOCAPTIV_012080</name>
</gene>
<comment type="caution">
    <text evidence="3">The sequence shown here is derived from an EMBL/GenBank/DDBJ whole genome shotgun (WGS) entry which is preliminary data.</text>
</comment>
<dbReference type="Gene3D" id="2.20.90.10">
    <property type="entry name" value="Vitellinogen, beta-sheet shell domain"/>
    <property type="match status" value="1"/>
</dbReference>
<evidence type="ECO:0000256" key="1">
    <source>
        <dbReference type="ARBA" id="ARBA00023180"/>
    </source>
</evidence>
<dbReference type="InterPro" id="IPR015258">
    <property type="entry name" value="Vitellinogen_b-sht_shell"/>
</dbReference>
<organism evidence="3 4">
    <name type="scientific">Xenoophorus captivus</name>
    <dbReference type="NCBI Taxonomy" id="1517983"/>
    <lineage>
        <taxon>Eukaryota</taxon>
        <taxon>Metazoa</taxon>
        <taxon>Chordata</taxon>
        <taxon>Craniata</taxon>
        <taxon>Vertebrata</taxon>
        <taxon>Euteleostomi</taxon>
        <taxon>Actinopterygii</taxon>
        <taxon>Neopterygii</taxon>
        <taxon>Teleostei</taxon>
        <taxon>Neoteleostei</taxon>
        <taxon>Acanthomorphata</taxon>
        <taxon>Ovalentaria</taxon>
        <taxon>Atherinomorphae</taxon>
        <taxon>Cyprinodontiformes</taxon>
        <taxon>Goodeidae</taxon>
        <taxon>Xenoophorus</taxon>
    </lineage>
</organism>
<evidence type="ECO:0000313" key="4">
    <source>
        <dbReference type="Proteomes" id="UP001434883"/>
    </source>
</evidence>
<accession>A0ABV0RHE9</accession>
<dbReference type="Pfam" id="PF09175">
    <property type="entry name" value="Vit_b-sht_shell"/>
    <property type="match status" value="1"/>
</dbReference>
<feature type="domain" description="Vitellinogen beta-sheet shell" evidence="2">
    <location>
        <begin position="1"/>
        <end position="88"/>
    </location>
</feature>
<name>A0ABV0RHE9_9TELE</name>
<dbReference type="EMBL" id="JAHRIN010044570">
    <property type="protein sequence ID" value="MEQ2207416.1"/>
    <property type="molecule type" value="Genomic_DNA"/>
</dbReference>
<dbReference type="InterPro" id="IPR037088">
    <property type="entry name" value="Vitellinogen_b-sht_shell_sf"/>
</dbReference>
<dbReference type="SMART" id="SM01170">
    <property type="entry name" value="DUF1944"/>
    <property type="match status" value="1"/>
</dbReference>